<sequence>MHVIQKQIVELEISDETEVFKWHQRVSNLVHDQLTPALNQLFDGSVRAGQVLQVDRLAITIHLRHEQLFEQQFTAEVIKALEAELQLHKTSVLEKPVFTGHERDFKAFLYFLQQGYLPWWAIFKEPEDLEKSIMNALAVLSPETLKAQLKNELIKATTVERLFNQFSVELTNAILALFIPTQITSVIEKIKKVWFEAGTGLPLNTSQLQAAWHQAQVYFTRRIIAENIAPHRLPDQFLLALFTANPGVLTEEFLQEFIRMYQVANPAWYFSPAIKAAFNQSVPGKNKILKQKKDSPDTMENSLKPFVPKADNLNTEEPLGLYVANAGLILLAPFLPAYLQACGLAEADKILKPTEAVHALQYLVTNCIQTPEYELALNKILCGLPLTVGIPLAIELTEVMQTEAPQLLKTIIQYWSALKNTSPAGLQESFLQRSGKLSQKADGDWLLQIEQKGYDMLLEHLPWNYSLVKLPWMENILWVEYS</sequence>
<dbReference type="RefSeq" id="WP_150087568.1">
    <property type="nucleotide sequence ID" value="NZ_VWSF01000003.1"/>
</dbReference>
<organism evidence="1 2">
    <name type="scientific">Adhaeribacter rhizoryzae</name>
    <dbReference type="NCBI Taxonomy" id="2607907"/>
    <lineage>
        <taxon>Bacteria</taxon>
        <taxon>Pseudomonadati</taxon>
        <taxon>Bacteroidota</taxon>
        <taxon>Cytophagia</taxon>
        <taxon>Cytophagales</taxon>
        <taxon>Hymenobacteraceae</taxon>
        <taxon>Adhaeribacter</taxon>
    </lineage>
</organism>
<dbReference type="Pfam" id="PF19268">
    <property type="entry name" value="CIS_TMP"/>
    <property type="match status" value="1"/>
</dbReference>
<evidence type="ECO:0000313" key="1">
    <source>
        <dbReference type="EMBL" id="KAA5548437.1"/>
    </source>
</evidence>
<comment type="caution">
    <text evidence="1">The sequence shown here is derived from an EMBL/GenBank/DDBJ whole genome shotgun (WGS) entry which is preliminary data.</text>
</comment>
<keyword evidence="2" id="KW-1185">Reference proteome</keyword>
<dbReference type="EMBL" id="VWSF01000003">
    <property type="protein sequence ID" value="KAA5548437.1"/>
    <property type="molecule type" value="Genomic_DNA"/>
</dbReference>
<gene>
    <name evidence="1" type="ORF">F0145_06845</name>
</gene>
<evidence type="ECO:0000313" key="2">
    <source>
        <dbReference type="Proteomes" id="UP000323426"/>
    </source>
</evidence>
<reference evidence="1 2" key="1">
    <citation type="submission" date="2019-09" db="EMBL/GenBank/DDBJ databases">
        <title>Genome sequence and assembly of Adhaeribacter sp.</title>
        <authorList>
            <person name="Chhetri G."/>
        </authorList>
    </citation>
    <scope>NUCLEOTIDE SEQUENCE [LARGE SCALE GENOMIC DNA]</scope>
    <source>
        <strain evidence="1 2">DK36</strain>
    </source>
</reference>
<dbReference type="Proteomes" id="UP000323426">
    <property type="component" value="Unassembled WGS sequence"/>
</dbReference>
<protein>
    <submittedName>
        <fullName evidence="1">Uncharacterized protein</fullName>
    </submittedName>
</protein>
<name>A0A5M6DLL4_9BACT</name>
<proteinExistence type="predicted"/>
<dbReference type="AlphaFoldDB" id="A0A5M6DLL4"/>
<dbReference type="InterPro" id="IPR045538">
    <property type="entry name" value="CIS_TMP"/>
</dbReference>
<accession>A0A5M6DLL4</accession>